<dbReference type="AlphaFoldDB" id="A0A858BYS2"/>
<evidence type="ECO:0000256" key="15">
    <source>
        <dbReference type="ARBA" id="ARBA00048610"/>
    </source>
</evidence>
<dbReference type="Pfam" id="PF08352">
    <property type="entry name" value="oligo_HPY"/>
    <property type="match status" value="1"/>
</dbReference>
<sequence length="311" mass="34123">MEKSTILQVKDMKITFSQYTKGLRRKKLTVINGLDLELQKGEILAVVGSSGSGKSLLAHALLGILPDNAALEGEIYYRDQILGQWEKERIRGRELVLIPQSVTYLDPLQKVGEQIGLSVKHKGDRRKTAEQLLLRYGLEPETADCYPFQLSGGMARKVLLATALAAEPEVIIADEPTPGLDEEALGEVLKDFRRLADQGCSLLMITHDIEAALKIADRVAVFYGGTVLETAKTADFAQGGRGLRHPYTRALNQARPGEGFEAISGTQPYGDQLPTGCLFAPRCLKKTAVCEKEKPLLRELRGGKVRCNHAT</sequence>
<evidence type="ECO:0000256" key="1">
    <source>
        <dbReference type="ARBA" id="ARBA00004202"/>
    </source>
</evidence>
<dbReference type="GO" id="GO:0015833">
    <property type="term" value="P:peptide transport"/>
    <property type="evidence" value="ECO:0007669"/>
    <property type="project" value="InterPro"/>
</dbReference>
<dbReference type="Proteomes" id="UP000466848">
    <property type="component" value="Chromosome"/>
</dbReference>
<evidence type="ECO:0000256" key="9">
    <source>
        <dbReference type="ARBA" id="ARBA00023065"/>
    </source>
</evidence>
<comment type="subunit">
    <text evidence="12">The complex is composed of two ATP-binding proteins (NikD and NikE), two transmembrane proteins (NikB and NikC) and a solute-binding protein (NikA).</text>
</comment>
<evidence type="ECO:0000313" key="17">
    <source>
        <dbReference type="EMBL" id="QIB69216.1"/>
    </source>
</evidence>
<keyword evidence="3" id="KW-0813">Transport</keyword>
<evidence type="ECO:0000256" key="8">
    <source>
        <dbReference type="ARBA" id="ARBA00022967"/>
    </source>
</evidence>
<dbReference type="InterPro" id="IPR003439">
    <property type="entry name" value="ABC_transporter-like_ATP-bd"/>
</dbReference>
<evidence type="ECO:0000256" key="7">
    <source>
        <dbReference type="ARBA" id="ARBA00022840"/>
    </source>
</evidence>
<evidence type="ECO:0000256" key="14">
    <source>
        <dbReference type="ARBA" id="ARBA00044143"/>
    </source>
</evidence>
<dbReference type="SMART" id="SM00382">
    <property type="entry name" value="AAA"/>
    <property type="match status" value="1"/>
</dbReference>
<dbReference type="Pfam" id="PF00005">
    <property type="entry name" value="ABC_tran"/>
    <property type="match status" value="1"/>
</dbReference>
<keyword evidence="8" id="KW-1278">Translocase</keyword>
<dbReference type="InterPro" id="IPR017871">
    <property type="entry name" value="ABC_transporter-like_CS"/>
</dbReference>
<evidence type="ECO:0000256" key="13">
    <source>
        <dbReference type="ARBA" id="ARBA00039098"/>
    </source>
</evidence>
<dbReference type="InterPro" id="IPR027417">
    <property type="entry name" value="P-loop_NTPase"/>
</dbReference>
<name>A0A858BYS2_9FIRM</name>
<evidence type="ECO:0000256" key="4">
    <source>
        <dbReference type="ARBA" id="ARBA00022475"/>
    </source>
</evidence>
<dbReference type="PANTHER" id="PTHR43297">
    <property type="entry name" value="OLIGOPEPTIDE TRANSPORT ATP-BINDING PROTEIN APPD"/>
    <property type="match status" value="1"/>
</dbReference>
<keyword evidence="11" id="KW-0472">Membrane</keyword>
<keyword evidence="4" id="KW-1003">Cell membrane</keyword>
<protein>
    <recommendedName>
        <fullName evidence="14">Nickel import system ATP-binding protein NikD</fullName>
        <ecNumber evidence="13">7.2.2.11</ecNumber>
    </recommendedName>
</protein>
<dbReference type="CDD" id="cd03257">
    <property type="entry name" value="ABC_NikE_OppD_transporters"/>
    <property type="match status" value="1"/>
</dbReference>
<keyword evidence="5" id="KW-0533">Nickel</keyword>
<keyword evidence="10" id="KW-0921">Nickel transport</keyword>
<evidence type="ECO:0000256" key="3">
    <source>
        <dbReference type="ARBA" id="ARBA00022448"/>
    </source>
</evidence>
<keyword evidence="6" id="KW-0547">Nucleotide-binding</keyword>
<dbReference type="RefSeq" id="WP_163066277.1">
    <property type="nucleotide sequence ID" value="NZ_CP048649.1"/>
</dbReference>
<dbReference type="PANTHER" id="PTHR43297:SF13">
    <property type="entry name" value="NICKEL ABC TRANSPORTER, ATP-BINDING PROTEIN"/>
    <property type="match status" value="1"/>
</dbReference>
<dbReference type="GO" id="GO:0005886">
    <property type="term" value="C:plasma membrane"/>
    <property type="evidence" value="ECO:0007669"/>
    <property type="project" value="UniProtKB-SubCell"/>
</dbReference>
<dbReference type="EC" id="7.2.2.11" evidence="13"/>
<dbReference type="GO" id="GO:0016887">
    <property type="term" value="F:ATP hydrolysis activity"/>
    <property type="evidence" value="ECO:0007669"/>
    <property type="project" value="InterPro"/>
</dbReference>
<comment type="catalytic activity">
    <reaction evidence="15">
        <text>Ni(2+)(out) + ATP + H2O = Ni(2+)(in) + ADP + phosphate + H(+)</text>
        <dbReference type="Rhea" id="RHEA:15557"/>
        <dbReference type="ChEBI" id="CHEBI:15377"/>
        <dbReference type="ChEBI" id="CHEBI:15378"/>
        <dbReference type="ChEBI" id="CHEBI:30616"/>
        <dbReference type="ChEBI" id="CHEBI:43474"/>
        <dbReference type="ChEBI" id="CHEBI:49786"/>
        <dbReference type="ChEBI" id="CHEBI:456216"/>
        <dbReference type="EC" id="7.2.2.11"/>
    </reaction>
    <physiologicalReaction direction="left-to-right" evidence="15">
        <dbReference type="Rhea" id="RHEA:15558"/>
    </physiologicalReaction>
</comment>
<dbReference type="InterPro" id="IPR050388">
    <property type="entry name" value="ABC_Ni/Peptide_Import"/>
</dbReference>
<keyword evidence="18" id="KW-1185">Reference proteome</keyword>
<keyword evidence="9" id="KW-0406">Ion transport</keyword>
<accession>A0A858BYS2</accession>
<evidence type="ECO:0000256" key="5">
    <source>
        <dbReference type="ARBA" id="ARBA00022596"/>
    </source>
</evidence>
<evidence type="ECO:0000256" key="11">
    <source>
        <dbReference type="ARBA" id="ARBA00023136"/>
    </source>
</evidence>
<dbReference type="Gene3D" id="3.40.50.300">
    <property type="entry name" value="P-loop containing nucleotide triphosphate hydrolases"/>
    <property type="match status" value="1"/>
</dbReference>
<keyword evidence="7 17" id="KW-0067">ATP-binding</keyword>
<dbReference type="GO" id="GO:0005524">
    <property type="term" value="F:ATP binding"/>
    <property type="evidence" value="ECO:0007669"/>
    <property type="project" value="UniProtKB-KW"/>
</dbReference>
<proteinExistence type="inferred from homology"/>
<evidence type="ECO:0000313" key="18">
    <source>
        <dbReference type="Proteomes" id="UP000466848"/>
    </source>
</evidence>
<dbReference type="KEGG" id="abut:Ami103574_07715"/>
<evidence type="ECO:0000256" key="6">
    <source>
        <dbReference type="ARBA" id="ARBA00022741"/>
    </source>
</evidence>
<dbReference type="PROSITE" id="PS50893">
    <property type="entry name" value="ABC_TRANSPORTER_2"/>
    <property type="match status" value="1"/>
</dbReference>
<dbReference type="GO" id="GO:0015413">
    <property type="term" value="F:ABC-type nickel transporter activity"/>
    <property type="evidence" value="ECO:0007669"/>
    <property type="project" value="UniProtKB-EC"/>
</dbReference>
<dbReference type="InterPro" id="IPR003593">
    <property type="entry name" value="AAA+_ATPase"/>
</dbReference>
<gene>
    <name evidence="17" type="ORF">Ami103574_07715</name>
</gene>
<evidence type="ECO:0000256" key="12">
    <source>
        <dbReference type="ARBA" id="ARBA00038669"/>
    </source>
</evidence>
<dbReference type="InterPro" id="IPR013563">
    <property type="entry name" value="Oligopep_ABC_C"/>
</dbReference>
<evidence type="ECO:0000256" key="10">
    <source>
        <dbReference type="ARBA" id="ARBA00023112"/>
    </source>
</evidence>
<reference evidence="17 18" key="1">
    <citation type="submission" date="2020-02" db="EMBL/GenBank/DDBJ databases">
        <authorList>
            <person name="Kim Y.B."/>
            <person name="Roh S.W."/>
        </authorList>
    </citation>
    <scope>NUCLEOTIDE SEQUENCE [LARGE SCALE GENOMIC DNA]</scope>
    <source>
        <strain evidence="17 18">DSM 103574</strain>
    </source>
</reference>
<dbReference type="PROSITE" id="PS00211">
    <property type="entry name" value="ABC_TRANSPORTER_1"/>
    <property type="match status" value="1"/>
</dbReference>
<comment type="subcellular location">
    <subcellularLocation>
        <location evidence="1">Cell membrane</location>
        <topology evidence="1">Peripheral membrane protein</topology>
    </subcellularLocation>
</comment>
<dbReference type="NCBIfam" id="TIGR01727">
    <property type="entry name" value="oligo_HPY"/>
    <property type="match status" value="1"/>
</dbReference>
<evidence type="ECO:0000259" key="16">
    <source>
        <dbReference type="PROSITE" id="PS50893"/>
    </source>
</evidence>
<feature type="domain" description="ABC transporter" evidence="16">
    <location>
        <begin position="9"/>
        <end position="249"/>
    </location>
</feature>
<organism evidence="17 18">
    <name type="scientific">Aminipila butyrica</name>
    <dbReference type="NCBI Taxonomy" id="433296"/>
    <lineage>
        <taxon>Bacteria</taxon>
        <taxon>Bacillati</taxon>
        <taxon>Bacillota</taxon>
        <taxon>Clostridia</taxon>
        <taxon>Peptostreptococcales</taxon>
        <taxon>Anaerovoracaceae</taxon>
        <taxon>Aminipila</taxon>
    </lineage>
</organism>
<evidence type="ECO:0000256" key="2">
    <source>
        <dbReference type="ARBA" id="ARBA00005417"/>
    </source>
</evidence>
<dbReference type="SUPFAM" id="SSF52540">
    <property type="entry name" value="P-loop containing nucleoside triphosphate hydrolases"/>
    <property type="match status" value="1"/>
</dbReference>
<comment type="similarity">
    <text evidence="2">Belongs to the ABC transporter superfamily.</text>
</comment>
<dbReference type="EMBL" id="CP048649">
    <property type="protein sequence ID" value="QIB69216.1"/>
    <property type="molecule type" value="Genomic_DNA"/>
</dbReference>